<sequence length="384" mass="44357">MSDTETTKGQAEAQPSKNRMFRKDKPWDTEDIDKWKIVTITKEDVKQPFSEESSFATLFPRYREEYITETWDYLQAALGKHGINCELDLVEGSITVKTTSRTFDPYIILKARDAVKLLTRGVPLNKALNVLQDDVNCDVIKIGSVVHNKERFIKRRQRLLGPNESTLKAIQILTGCQIFVNGNTVCALGSYIGLKNVRRIVLDCMNNIHPIYHIKQLMIKRELAKDEKLKEANWDRFLPKFKRQNAKKSKKAPIRKKEPTIFPPAPAPSKLDMQLESGEYFMKQAEKEKRQREEKTEKEIASAMRRHDERSKAFVAPAEAAESISDRKRKRETAKETEKQDAKADLEKLRNKLKAEAQNKAVKKVAHRVSDRSVRAEEIRDYVE</sequence>
<proteinExistence type="inferred from homology"/>
<comment type="similarity">
    <text evidence="2 8">Belongs to the KRR1 family.</text>
</comment>
<dbReference type="GO" id="GO:0032040">
    <property type="term" value="C:small-subunit processome"/>
    <property type="evidence" value="ECO:0007669"/>
    <property type="project" value="TreeGrafter"/>
</dbReference>
<feature type="region of interest" description="Disordered" evidence="9">
    <location>
        <begin position="1"/>
        <end position="23"/>
    </location>
</feature>
<evidence type="ECO:0000256" key="2">
    <source>
        <dbReference type="ARBA" id="ARBA00009344"/>
    </source>
</evidence>
<dbReference type="Proteomes" id="UP001150569">
    <property type="component" value="Unassembled WGS sequence"/>
</dbReference>
<dbReference type="InterPro" id="IPR048549">
    <property type="entry name" value="KRR1-like_KH2_euk"/>
</dbReference>
<accession>A0A9W8ACZ8</accession>
<dbReference type="InterPro" id="IPR024166">
    <property type="entry name" value="rRNA_assembly_KRR1"/>
</dbReference>
<feature type="region of interest" description="Disordered" evidence="9">
    <location>
        <begin position="244"/>
        <end position="269"/>
    </location>
</feature>
<feature type="domain" description="KRR1 small subunit processome component first KH" evidence="10">
    <location>
        <begin position="53"/>
        <end position="133"/>
    </location>
</feature>
<keyword evidence="13" id="KW-1185">Reference proteome</keyword>
<reference evidence="12" key="1">
    <citation type="submission" date="2022-07" db="EMBL/GenBank/DDBJ databases">
        <title>Phylogenomic reconstructions and comparative analyses of Kickxellomycotina fungi.</title>
        <authorList>
            <person name="Reynolds N.K."/>
            <person name="Stajich J.E."/>
            <person name="Barry K."/>
            <person name="Grigoriev I.V."/>
            <person name="Crous P."/>
            <person name="Smith M.E."/>
        </authorList>
    </citation>
    <scope>NUCLEOTIDE SEQUENCE</scope>
    <source>
        <strain evidence="12">RSA 861</strain>
    </source>
</reference>
<dbReference type="PIRSF" id="PIRSF006515">
    <property type="entry name" value="KRR1"/>
    <property type="match status" value="1"/>
</dbReference>
<evidence type="ECO:0000256" key="7">
    <source>
        <dbReference type="ARBA" id="ARBA00023274"/>
    </source>
</evidence>
<evidence type="ECO:0000313" key="13">
    <source>
        <dbReference type="Proteomes" id="UP001150569"/>
    </source>
</evidence>
<dbReference type="EMBL" id="JANBPT010000085">
    <property type="protein sequence ID" value="KAJ1928176.1"/>
    <property type="molecule type" value="Genomic_DNA"/>
</dbReference>
<keyword evidence="3 8" id="KW-0690">Ribosome biogenesis</keyword>
<protein>
    <recommendedName>
        <fullName evidence="8">KRR1 small subunit processome component</fullName>
    </recommendedName>
    <alternativeName>
        <fullName evidence="8">KRR-R motif-containing protein 1</fullName>
    </alternativeName>
</protein>
<feature type="compositionally biased region" description="Basic and acidic residues" evidence="9">
    <location>
        <begin position="333"/>
        <end position="357"/>
    </location>
</feature>
<name>A0A9W8ACZ8_9FUNG</name>
<dbReference type="SUPFAM" id="SSF54791">
    <property type="entry name" value="Eukaryotic type KH-domain (KH-domain type I)"/>
    <property type="match status" value="1"/>
</dbReference>
<comment type="subunit">
    <text evidence="8">Component of the ribosomal small subunit (SSU) processome.</text>
</comment>
<comment type="function">
    <text evidence="8">Required for 40S ribosome biogenesis. Involved in nucleolar processing of pre-18S ribosomal RNA and ribosome assembly.</text>
</comment>
<evidence type="ECO:0000256" key="4">
    <source>
        <dbReference type="ARBA" id="ARBA00022552"/>
    </source>
</evidence>
<dbReference type="CDD" id="cd22393">
    <property type="entry name" value="KH-I_KRR1_rpt1"/>
    <property type="match status" value="1"/>
</dbReference>
<gene>
    <name evidence="12" type="primary">KRR1_1</name>
    <name evidence="12" type="ORF">IWQ60_002298</name>
</gene>
<evidence type="ECO:0000313" key="12">
    <source>
        <dbReference type="EMBL" id="KAJ1928176.1"/>
    </source>
</evidence>
<feature type="compositionally biased region" description="Basic and acidic residues" evidence="9">
    <location>
        <begin position="368"/>
        <end position="384"/>
    </location>
</feature>
<dbReference type="PANTHER" id="PTHR12581">
    <property type="entry name" value="HIV-1 REV BINDING PROTEIN 2, 3"/>
    <property type="match status" value="1"/>
</dbReference>
<dbReference type="InterPro" id="IPR048550">
    <property type="entry name" value="KRR1-like_KH1_euk"/>
</dbReference>
<dbReference type="GO" id="GO:0003723">
    <property type="term" value="F:RNA binding"/>
    <property type="evidence" value="ECO:0007669"/>
    <property type="project" value="UniProtKB-KW"/>
</dbReference>
<evidence type="ECO:0000256" key="1">
    <source>
        <dbReference type="ARBA" id="ARBA00004604"/>
    </source>
</evidence>
<dbReference type="OrthoDB" id="441223at2759"/>
<feature type="compositionally biased region" description="Basic and acidic residues" evidence="9">
    <location>
        <begin position="284"/>
        <end position="312"/>
    </location>
</feature>
<evidence type="ECO:0000256" key="8">
    <source>
        <dbReference type="PIRNR" id="PIRNR006515"/>
    </source>
</evidence>
<dbReference type="FunFam" id="3.30.1370.10:FF:000014">
    <property type="entry name" value="KRR1 small subunit processome component"/>
    <property type="match status" value="1"/>
</dbReference>
<comment type="caution">
    <text evidence="12">The sequence shown here is derived from an EMBL/GenBank/DDBJ whole genome shotgun (WGS) entry which is preliminary data.</text>
</comment>
<dbReference type="Pfam" id="PF17903">
    <property type="entry name" value="KH_KRR1_1st"/>
    <property type="match status" value="1"/>
</dbReference>
<evidence type="ECO:0000256" key="6">
    <source>
        <dbReference type="ARBA" id="ARBA00023242"/>
    </source>
</evidence>
<keyword evidence="5 8" id="KW-0694">RNA-binding</keyword>
<evidence type="ECO:0000256" key="3">
    <source>
        <dbReference type="ARBA" id="ARBA00022517"/>
    </source>
</evidence>
<dbReference type="InterPro" id="IPR036612">
    <property type="entry name" value="KH_dom_type_1_sf"/>
</dbReference>
<evidence type="ECO:0000256" key="9">
    <source>
        <dbReference type="SAM" id="MobiDB-lite"/>
    </source>
</evidence>
<keyword evidence="7 8" id="KW-0687">Ribonucleoprotein</keyword>
<comment type="subcellular location">
    <subcellularLocation>
        <location evidence="1 8">Nucleus</location>
        <location evidence="1 8">Nucleolus</location>
    </subcellularLocation>
</comment>
<dbReference type="InterPro" id="IPR048548">
    <property type="entry name" value="KRR1-like_KH2"/>
</dbReference>
<keyword evidence="4 8" id="KW-0698">rRNA processing</keyword>
<dbReference type="Gene3D" id="3.30.1370.10">
    <property type="entry name" value="K Homology domain, type 1"/>
    <property type="match status" value="2"/>
</dbReference>
<dbReference type="CDD" id="cd22394">
    <property type="entry name" value="KH-I_KRR1_rpt2"/>
    <property type="match status" value="1"/>
</dbReference>
<keyword evidence="6 8" id="KW-0539">Nucleus</keyword>
<dbReference type="PANTHER" id="PTHR12581:SF0">
    <property type="entry name" value="KRR1 SMALL SUBUNIT PROCESSOME COMPONENT HOMOLOG"/>
    <property type="match status" value="1"/>
</dbReference>
<feature type="region of interest" description="Disordered" evidence="9">
    <location>
        <begin position="284"/>
        <end position="384"/>
    </location>
</feature>
<dbReference type="AlphaFoldDB" id="A0A9W8ACZ8"/>
<organism evidence="12 13">
    <name type="scientific">Tieghemiomyces parasiticus</name>
    <dbReference type="NCBI Taxonomy" id="78921"/>
    <lineage>
        <taxon>Eukaryota</taxon>
        <taxon>Fungi</taxon>
        <taxon>Fungi incertae sedis</taxon>
        <taxon>Zoopagomycota</taxon>
        <taxon>Kickxellomycotina</taxon>
        <taxon>Dimargaritomycetes</taxon>
        <taxon>Dimargaritales</taxon>
        <taxon>Dimargaritaceae</taxon>
        <taxon>Tieghemiomyces</taxon>
    </lineage>
</organism>
<evidence type="ECO:0000259" key="11">
    <source>
        <dbReference type="Pfam" id="PF21800"/>
    </source>
</evidence>
<feature type="compositionally biased region" description="Basic residues" evidence="9">
    <location>
        <begin position="244"/>
        <end position="254"/>
    </location>
</feature>
<feature type="compositionally biased region" description="Polar residues" evidence="9">
    <location>
        <begin position="1"/>
        <end position="17"/>
    </location>
</feature>
<evidence type="ECO:0000256" key="5">
    <source>
        <dbReference type="ARBA" id="ARBA00022884"/>
    </source>
</evidence>
<feature type="domain" description="KRR1 small subunit processome component second KH" evidence="11">
    <location>
        <begin position="135"/>
        <end position="225"/>
    </location>
</feature>
<dbReference type="InterPro" id="IPR041174">
    <property type="entry name" value="KRR1-like_KH1"/>
</dbReference>
<evidence type="ECO:0000259" key="10">
    <source>
        <dbReference type="Pfam" id="PF17903"/>
    </source>
</evidence>
<dbReference type="GO" id="GO:0006364">
    <property type="term" value="P:rRNA processing"/>
    <property type="evidence" value="ECO:0007669"/>
    <property type="project" value="UniProtKB-KW"/>
</dbReference>
<dbReference type="Pfam" id="PF21800">
    <property type="entry name" value="KH_KRR1_2nd"/>
    <property type="match status" value="1"/>
</dbReference>